<keyword evidence="4 6" id="KW-1133">Transmembrane helix</keyword>
<keyword evidence="8" id="KW-1185">Reference proteome</keyword>
<evidence type="ECO:0000313" key="8">
    <source>
        <dbReference type="Proteomes" id="UP000053370"/>
    </source>
</evidence>
<dbReference type="OrthoDB" id="45037at2"/>
<protein>
    <submittedName>
        <fullName evidence="7">ABC-type uncharacterized transport system, permease component</fullName>
    </submittedName>
</protein>
<feature type="transmembrane region" description="Helical" evidence="6">
    <location>
        <begin position="252"/>
        <end position="276"/>
    </location>
</feature>
<evidence type="ECO:0000256" key="4">
    <source>
        <dbReference type="ARBA" id="ARBA00022989"/>
    </source>
</evidence>
<evidence type="ECO:0000256" key="6">
    <source>
        <dbReference type="SAM" id="Phobius"/>
    </source>
</evidence>
<accession>A0A0S7BSU4</accession>
<evidence type="ECO:0000256" key="1">
    <source>
        <dbReference type="ARBA" id="ARBA00004651"/>
    </source>
</evidence>
<comment type="subcellular location">
    <subcellularLocation>
        <location evidence="1">Cell membrane</location>
        <topology evidence="1">Multi-pass membrane protein</topology>
    </subcellularLocation>
</comment>
<feature type="transmembrane region" description="Helical" evidence="6">
    <location>
        <begin position="68"/>
        <end position="90"/>
    </location>
</feature>
<dbReference type="AlphaFoldDB" id="A0A0S7BSU4"/>
<dbReference type="GO" id="GO:0022857">
    <property type="term" value="F:transmembrane transporter activity"/>
    <property type="evidence" value="ECO:0007669"/>
    <property type="project" value="InterPro"/>
</dbReference>
<feature type="transmembrane region" description="Helical" evidence="6">
    <location>
        <begin position="288"/>
        <end position="316"/>
    </location>
</feature>
<dbReference type="Pfam" id="PF02653">
    <property type="entry name" value="BPD_transp_2"/>
    <property type="match status" value="1"/>
</dbReference>
<evidence type="ECO:0000313" key="7">
    <source>
        <dbReference type="EMBL" id="GAP41595.1"/>
    </source>
</evidence>
<evidence type="ECO:0000256" key="3">
    <source>
        <dbReference type="ARBA" id="ARBA00022692"/>
    </source>
</evidence>
<feature type="transmembrane region" description="Helical" evidence="6">
    <location>
        <begin position="102"/>
        <end position="120"/>
    </location>
</feature>
<evidence type="ECO:0000256" key="2">
    <source>
        <dbReference type="ARBA" id="ARBA00022475"/>
    </source>
</evidence>
<reference evidence="7" key="1">
    <citation type="journal article" date="2015" name="Genome Announc.">
        <title>Draft Genome Sequence of Anaerolineae Strain TC1, a Novel Isolate from a Methanogenic Wastewater Treatment System.</title>
        <authorList>
            <person name="Matsuura N."/>
            <person name="Tourlousse D.M."/>
            <person name="Sun L."/>
            <person name="Toyonaga M."/>
            <person name="Kuroda K."/>
            <person name="Ohashi A."/>
            <person name="Cruz R."/>
            <person name="Yamaguchi T."/>
            <person name="Sekiguchi Y."/>
        </authorList>
    </citation>
    <scope>NUCLEOTIDE SEQUENCE [LARGE SCALE GENOMIC DNA]</scope>
    <source>
        <strain evidence="7">TC1</strain>
    </source>
</reference>
<dbReference type="Proteomes" id="UP000053370">
    <property type="component" value="Unassembled WGS sequence"/>
</dbReference>
<feature type="transmembrane region" description="Helical" evidence="6">
    <location>
        <begin position="23"/>
        <end position="48"/>
    </location>
</feature>
<keyword evidence="2" id="KW-1003">Cell membrane</keyword>
<dbReference type="STRING" id="1678840.ATC1_131587"/>
<dbReference type="PANTHER" id="PTHR47089:SF1">
    <property type="entry name" value="GUANOSINE ABC TRANSPORTER PERMEASE PROTEIN NUPP"/>
    <property type="match status" value="1"/>
</dbReference>
<dbReference type="CDD" id="cd06580">
    <property type="entry name" value="TM_PBP1_transp_TpRbsC_like"/>
    <property type="match status" value="1"/>
</dbReference>
<dbReference type="EMBL" id="DF968181">
    <property type="protein sequence ID" value="GAP41595.1"/>
    <property type="molecule type" value="Genomic_DNA"/>
</dbReference>
<sequence>MFNKADNHNIELEFKKQRRAETLTAAGSSIGAVILALIIGAVIIRLLGVNPFDAYRALIDGAFGTKNSIAETLLRAVPLAITGIGITAAFRASIFNVGAEGQLYLGATSAVCVGLAFPTLHPAILLPLMAIAGMITGALWGGIAVLLKLKFNANEMINTIMMNYIAIYFVSWLVHGPIQQPGSPLGQTAGLSDNAILPIILKQTRLHIGFIITLLMVLLTGFLIYRTVWGYQIRVTGKNMFASQAAGIKVKWVFLSSMLFSGAMAGLAGFFEAAGIQHRMIENISSGYGYTAIVVALLGQLNPFGVLLAAILFGGLQIGASTMETAVGVPASAVTLIQYLIVILFIGRKAFSLIIQQMKKNRKVAA</sequence>
<feature type="transmembrane region" description="Helical" evidence="6">
    <location>
        <begin position="208"/>
        <end position="232"/>
    </location>
</feature>
<evidence type="ECO:0000256" key="5">
    <source>
        <dbReference type="ARBA" id="ARBA00023136"/>
    </source>
</evidence>
<organism evidence="7">
    <name type="scientific">Flexilinea flocculi</name>
    <dbReference type="NCBI Taxonomy" id="1678840"/>
    <lineage>
        <taxon>Bacteria</taxon>
        <taxon>Bacillati</taxon>
        <taxon>Chloroflexota</taxon>
        <taxon>Anaerolineae</taxon>
        <taxon>Anaerolineales</taxon>
        <taxon>Anaerolineaceae</taxon>
        <taxon>Flexilinea</taxon>
    </lineage>
</organism>
<dbReference type="RefSeq" id="WP_062283128.1">
    <property type="nucleotide sequence ID" value="NZ_DF968181.1"/>
</dbReference>
<feature type="transmembrane region" description="Helical" evidence="6">
    <location>
        <begin position="336"/>
        <end position="355"/>
    </location>
</feature>
<feature type="transmembrane region" description="Helical" evidence="6">
    <location>
        <begin position="126"/>
        <end position="147"/>
    </location>
</feature>
<dbReference type="InterPro" id="IPR001851">
    <property type="entry name" value="ABC_transp_permease"/>
</dbReference>
<gene>
    <name evidence="7" type="ORF">ATC1_131587</name>
</gene>
<dbReference type="GO" id="GO:0005886">
    <property type="term" value="C:plasma membrane"/>
    <property type="evidence" value="ECO:0007669"/>
    <property type="project" value="UniProtKB-SubCell"/>
</dbReference>
<name>A0A0S7BSU4_9CHLR</name>
<proteinExistence type="predicted"/>
<keyword evidence="5 6" id="KW-0472">Membrane</keyword>
<keyword evidence="3 6" id="KW-0812">Transmembrane</keyword>
<dbReference type="PANTHER" id="PTHR47089">
    <property type="entry name" value="ABC TRANSPORTER, PERMEASE PROTEIN"/>
    <property type="match status" value="1"/>
</dbReference>